<dbReference type="EMBL" id="CAJHCQ010000002">
    <property type="protein sequence ID" value="CAD6517774.1"/>
    <property type="molecule type" value="Genomic_DNA"/>
</dbReference>
<keyword evidence="3" id="KW-1185">Reference proteome</keyword>
<name>A0ABM8NCW5_9BURK</name>
<protein>
    <submittedName>
        <fullName evidence="2">Uncharacterized protein</fullName>
    </submittedName>
</protein>
<evidence type="ECO:0000313" key="3">
    <source>
        <dbReference type="Proteomes" id="UP000656319"/>
    </source>
</evidence>
<evidence type="ECO:0000256" key="1">
    <source>
        <dbReference type="SAM" id="SignalP"/>
    </source>
</evidence>
<proteinExistence type="predicted"/>
<dbReference type="RefSeq" id="WP_201694706.1">
    <property type="nucleotide sequence ID" value="NZ_CAJHCQ010000002.1"/>
</dbReference>
<reference evidence="2 3" key="1">
    <citation type="submission" date="2020-10" db="EMBL/GenBank/DDBJ databases">
        <authorList>
            <person name="Peeters C."/>
        </authorList>
    </citation>
    <scope>NUCLEOTIDE SEQUENCE [LARGE SCALE GENOMIC DNA]</scope>
    <source>
        <strain evidence="2 3">LMG 27952</strain>
    </source>
</reference>
<accession>A0ABM8NCW5</accession>
<sequence>MKTLCCTLLALTTALALAAHDASGSVPRNEDAPAGLFAVLDYVVAPAEQTSAQNAVALSEAGVERETIKARIVEAWFYRLRADPAVALAVPGGVAGLEARLRDDTARERLIRSGIARLTAPDRLAYFTLLAKYMGRVARGNCQGIASVQDIADRISIGSMSDADTAEYFSLLYRVVIRSLLAAPLTLPAPVAYERALRHLDDAVNAALAGDPQAVARLERVTNGGPDATMADVCWASAVLMRSTAAMSGPDRDALLLYMLGEGAPVRAPAHASHAP</sequence>
<feature type="signal peptide" evidence="1">
    <location>
        <begin position="1"/>
        <end position="18"/>
    </location>
</feature>
<gene>
    <name evidence="2" type="ORF">LMG27952_00897</name>
</gene>
<keyword evidence="1" id="KW-0732">Signal</keyword>
<comment type="caution">
    <text evidence="2">The sequence shown here is derived from an EMBL/GenBank/DDBJ whole genome shotgun (WGS) entry which is preliminary data.</text>
</comment>
<organism evidence="2 3">
    <name type="scientific">Paraburkholderia hiiakae</name>
    <dbReference type="NCBI Taxonomy" id="1081782"/>
    <lineage>
        <taxon>Bacteria</taxon>
        <taxon>Pseudomonadati</taxon>
        <taxon>Pseudomonadota</taxon>
        <taxon>Betaproteobacteria</taxon>
        <taxon>Burkholderiales</taxon>
        <taxon>Burkholderiaceae</taxon>
        <taxon>Paraburkholderia</taxon>
    </lineage>
</organism>
<evidence type="ECO:0000313" key="2">
    <source>
        <dbReference type="EMBL" id="CAD6517774.1"/>
    </source>
</evidence>
<dbReference type="Proteomes" id="UP000656319">
    <property type="component" value="Unassembled WGS sequence"/>
</dbReference>
<feature type="chain" id="PRO_5046065663" evidence="1">
    <location>
        <begin position="19"/>
        <end position="276"/>
    </location>
</feature>